<feature type="active site" description="Charge relay system" evidence="5">
    <location>
        <position position="220"/>
    </location>
</feature>
<comment type="similarity">
    <text evidence="1 5">Belongs to the peptidase S8 family.</text>
</comment>
<dbReference type="InterPro" id="IPR023828">
    <property type="entry name" value="Peptidase_S8_Ser-AS"/>
</dbReference>
<dbReference type="InterPro" id="IPR036852">
    <property type="entry name" value="Peptidase_S8/S53_dom_sf"/>
</dbReference>
<keyword evidence="10" id="KW-1185">Reference proteome</keyword>
<keyword evidence="7" id="KW-0732">Signal</keyword>
<evidence type="ECO:0000256" key="7">
    <source>
        <dbReference type="SAM" id="SignalP"/>
    </source>
</evidence>
<reference evidence="9 10" key="1">
    <citation type="submission" date="2024-06" db="EMBL/GenBank/DDBJ databases">
        <title>Genomic Encyclopedia of Type Strains, Phase IV (KMG-IV): sequencing the most valuable type-strain genomes for metagenomic binning, comparative biology and taxonomic classification.</title>
        <authorList>
            <person name="Goeker M."/>
        </authorList>
    </citation>
    <scope>NUCLEOTIDE SEQUENCE [LARGE SCALE GENOMIC DNA]</scope>
    <source>
        <strain evidence="9 10">DSM 27865</strain>
    </source>
</reference>
<dbReference type="Pfam" id="PF00082">
    <property type="entry name" value="Peptidase_S8"/>
    <property type="match status" value="1"/>
</dbReference>
<dbReference type="Proteomes" id="UP001549076">
    <property type="component" value="Unassembled WGS sequence"/>
</dbReference>
<name>A0ABV2N2E0_9HYPH</name>
<protein>
    <submittedName>
        <fullName evidence="9">Subtilisin family serine protease</fullName>
    </submittedName>
</protein>
<organism evidence="9 10">
    <name type="scientific">Aquamicrobium terrae</name>
    <dbReference type="NCBI Taxonomy" id="1324945"/>
    <lineage>
        <taxon>Bacteria</taxon>
        <taxon>Pseudomonadati</taxon>
        <taxon>Pseudomonadota</taxon>
        <taxon>Alphaproteobacteria</taxon>
        <taxon>Hyphomicrobiales</taxon>
        <taxon>Phyllobacteriaceae</taxon>
        <taxon>Aquamicrobium</taxon>
    </lineage>
</organism>
<evidence type="ECO:0000256" key="6">
    <source>
        <dbReference type="SAM" id="MobiDB-lite"/>
    </source>
</evidence>
<dbReference type="PRINTS" id="PR00723">
    <property type="entry name" value="SUBTILISIN"/>
</dbReference>
<dbReference type="InterPro" id="IPR015500">
    <property type="entry name" value="Peptidase_S8_subtilisin-rel"/>
</dbReference>
<feature type="compositionally biased region" description="Pro residues" evidence="6">
    <location>
        <begin position="72"/>
        <end position="81"/>
    </location>
</feature>
<dbReference type="PROSITE" id="PS51892">
    <property type="entry name" value="SUBTILASE"/>
    <property type="match status" value="1"/>
</dbReference>
<feature type="region of interest" description="Disordered" evidence="6">
    <location>
        <begin position="33"/>
        <end position="83"/>
    </location>
</feature>
<keyword evidence="2 5" id="KW-0645">Protease</keyword>
<evidence type="ECO:0000256" key="4">
    <source>
        <dbReference type="ARBA" id="ARBA00022825"/>
    </source>
</evidence>
<keyword evidence="4 5" id="KW-0720">Serine protease</keyword>
<proteinExistence type="inferred from homology"/>
<gene>
    <name evidence="9" type="ORF">ABID37_003437</name>
</gene>
<dbReference type="PROSITE" id="PS00138">
    <property type="entry name" value="SUBTILASE_SER"/>
    <property type="match status" value="1"/>
</dbReference>
<accession>A0ABV2N2E0</accession>
<evidence type="ECO:0000256" key="2">
    <source>
        <dbReference type="ARBA" id="ARBA00022670"/>
    </source>
</evidence>
<evidence type="ECO:0000256" key="5">
    <source>
        <dbReference type="PROSITE-ProRule" id="PRU01240"/>
    </source>
</evidence>
<dbReference type="SUPFAM" id="SSF52743">
    <property type="entry name" value="Subtilisin-like"/>
    <property type="match status" value="1"/>
</dbReference>
<feature type="domain" description="Peptidase S8/S53" evidence="8">
    <location>
        <begin position="184"/>
        <end position="423"/>
    </location>
</feature>
<dbReference type="GO" id="GO:0008233">
    <property type="term" value="F:peptidase activity"/>
    <property type="evidence" value="ECO:0007669"/>
    <property type="project" value="UniProtKB-KW"/>
</dbReference>
<dbReference type="InterPro" id="IPR050131">
    <property type="entry name" value="Peptidase_S8_subtilisin-like"/>
</dbReference>
<dbReference type="Gene3D" id="3.40.50.200">
    <property type="entry name" value="Peptidase S8/S53 domain"/>
    <property type="match status" value="1"/>
</dbReference>
<dbReference type="PANTHER" id="PTHR43806">
    <property type="entry name" value="PEPTIDASE S8"/>
    <property type="match status" value="1"/>
</dbReference>
<keyword evidence="3 5" id="KW-0378">Hydrolase</keyword>
<dbReference type="GO" id="GO:0006508">
    <property type="term" value="P:proteolysis"/>
    <property type="evidence" value="ECO:0007669"/>
    <property type="project" value="UniProtKB-KW"/>
</dbReference>
<evidence type="ECO:0000256" key="1">
    <source>
        <dbReference type="ARBA" id="ARBA00011073"/>
    </source>
</evidence>
<evidence type="ECO:0000313" key="10">
    <source>
        <dbReference type="Proteomes" id="UP001549076"/>
    </source>
</evidence>
<dbReference type="EMBL" id="JBEPML010000012">
    <property type="protein sequence ID" value="MET3793213.1"/>
    <property type="molecule type" value="Genomic_DNA"/>
</dbReference>
<dbReference type="InterPro" id="IPR000209">
    <property type="entry name" value="Peptidase_S8/S53_dom"/>
</dbReference>
<feature type="active site" description="Charge relay system" evidence="5">
    <location>
        <position position="189"/>
    </location>
</feature>
<sequence length="436" mass="46156">MPKLLLALLIFSLAFAIERAPPGDFNLVKAALADDDDDDGGGRGGFSARNDDDDDNGVLRRSVRRRQASRPAAPPPPPPIRAPDEIVVQGLNDGDLDQLLGAGFSIIREINLQDGQSLRRLRKPAALTLGEARDAVRQYESGGNADFNHFYRGESGTACLSPDCPARQMIAWPVSSGCGGTPPRIGMVDTGLNAGHEALANSEIVVHRLESGDRPSGAMHGTAVAALLVGSPSSRAPGLVPHMSLVAVDAFHKVGADERADVFALIEALDLLERQRVRIINLSLSGPPNMLLERRVSELDVREVLVVAAAGNGGPNADPAYPAGYETVLAVTAVDRRGRIYRRAGRGPHIDLAAPGVAVWTAASIRGTRTKTGTSFAAPFVTATAALMLEADPDLVPANLHRRLLDSANDLGEAGRDDIFGHGLLKIPPLCENRRG</sequence>
<feature type="chain" id="PRO_5045414531" evidence="7">
    <location>
        <begin position="17"/>
        <end position="436"/>
    </location>
</feature>
<feature type="signal peptide" evidence="7">
    <location>
        <begin position="1"/>
        <end position="16"/>
    </location>
</feature>
<evidence type="ECO:0000259" key="8">
    <source>
        <dbReference type="Pfam" id="PF00082"/>
    </source>
</evidence>
<comment type="caution">
    <text evidence="9">The sequence shown here is derived from an EMBL/GenBank/DDBJ whole genome shotgun (WGS) entry which is preliminary data.</text>
</comment>
<dbReference type="RefSeq" id="WP_354196938.1">
    <property type="nucleotide sequence ID" value="NZ_JBEPML010000012.1"/>
</dbReference>
<evidence type="ECO:0000313" key="9">
    <source>
        <dbReference type="EMBL" id="MET3793213.1"/>
    </source>
</evidence>
<dbReference type="CDD" id="cd05561">
    <property type="entry name" value="Peptidases_S8_4"/>
    <property type="match status" value="1"/>
</dbReference>
<evidence type="ECO:0000256" key="3">
    <source>
        <dbReference type="ARBA" id="ARBA00022801"/>
    </source>
</evidence>
<feature type="active site" description="Charge relay system" evidence="5">
    <location>
        <position position="375"/>
    </location>
</feature>
<dbReference type="PANTHER" id="PTHR43806:SF11">
    <property type="entry name" value="CEREVISIN-RELATED"/>
    <property type="match status" value="1"/>
</dbReference>